<evidence type="ECO:0000256" key="1">
    <source>
        <dbReference type="ARBA" id="ARBA00004127"/>
    </source>
</evidence>
<keyword evidence="10" id="KW-1185">Reference proteome</keyword>
<evidence type="ECO:0000256" key="7">
    <source>
        <dbReference type="SAM" id="Phobius"/>
    </source>
</evidence>
<feature type="transmembrane region" description="Helical" evidence="7">
    <location>
        <begin position="438"/>
        <end position="457"/>
    </location>
</feature>
<organism evidence="9 10">
    <name type="scientific">Flavobacterium frigoris</name>
    <dbReference type="NCBI Taxonomy" id="229204"/>
    <lineage>
        <taxon>Bacteria</taxon>
        <taxon>Pseudomonadati</taxon>
        <taxon>Bacteroidota</taxon>
        <taxon>Flavobacteriia</taxon>
        <taxon>Flavobacteriales</taxon>
        <taxon>Flavobacteriaceae</taxon>
        <taxon>Flavobacterium</taxon>
    </lineage>
</organism>
<feature type="transmembrane region" description="Helical" evidence="7">
    <location>
        <begin position="364"/>
        <end position="385"/>
    </location>
</feature>
<dbReference type="GO" id="GO:0003954">
    <property type="term" value="F:NADH dehydrogenase activity"/>
    <property type="evidence" value="ECO:0007669"/>
    <property type="project" value="TreeGrafter"/>
</dbReference>
<evidence type="ECO:0000313" key="9">
    <source>
        <dbReference type="EMBL" id="SER36807.1"/>
    </source>
</evidence>
<keyword evidence="3 6" id="KW-0812">Transmembrane</keyword>
<feature type="transmembrane region" description="Helical" evidence="7">
    <location>
        <begin position="128"/>
        <end position="148"/>
    </location>
</feature>
<feature type="transmembrane region" description="Helical" evidence="7">
    <location>
        <begin position="103"/>
        <end position="122"/>
    </location>
</feature>
<feature type="domain" description="NADH:quinone oxidoreductase/Mrp antiporter transmembrane" evidence="8">
    <location>
        <begin position="122"/>
        <end position="406"/>
    </location>
</feature>
<evidence type="ECO:0000256" key="5">
    <source>
        <dbReference type="ARBA" id="ARBA00023136"/>
    </source>
</evidence>
<feature type="transmembrane region" description="Helical" evidence="7">
    <location>
        <begin position="200"/>
        <end position="220"/>
    </location>
</feature>
<feature type="transmembrane region" description="Helical" evidence="7">
    <location>
        <begin position="6"/>
        <end position="21"/>
    </location>
</feature>
<dbReference type="GO" id="GO:0012505">
    <property type="term" value="C:endomembrane system"/>
    <property type="evidence" value="ECO:0007669"/>
    <property type="project" value="UniProtKB-SubCell"/>
</dbReference>
<name>A0A1H9NM41_FLAFI</name>
<dbReference type="GO" id="GO:0048039">
    <property type="term" value="F:ubiquinone binding"/>
    <property type="evidence" value="ECO:0007669"/>
    <property type="project" value="TreeGrafter"/>
</dbReference>
<comment type="similarity">
    <text evidence="2">Belongs to the complex I subunit 4 family.</text>
</comment>
<dbReference type="Pfam" id="PF00361">
    <property type="entry name" value="Proton_antipo_M"/>
    <property type="match status" value="1"/>
</dbReference>
<dbReference type="InterPro" id="IPR010227">
    <property type="entry name" value="NADH_Q_OxRdtase_chainM/4"/>
</dbReference>
<dbReference type="InterPro" id="IPR003918">
    <property type="entry name" value="NADH_UbQ_OxRdtase"/>
</dbReference>
<dbReference type="InterPro" id="IPR001750">
    <property type="entry name" value="ND/Mrp_TM"/>
</dbReference>
<feature type="transmembrane region" description="Helical" evidence="7">
    <location>
        <begin position="397"/>
        <end position="417"/>
    </location>
</feature>
<keyword evidence="5 7" id="KW-0472">Membrane</keyword>
<dbReference type="PANTHER" id="PTHR43507:SF1">
    <property type="entry name" value="NADH-UBIQUINONE OXIDOREDUCTASE CHAIN 4"/>
    <property type="match status" value="1"/>
</dbReference>
<dbReference type="PRINTS" id="PR01437">
    <property type="entry name" value="NUOXDRDTASE4"/>
</dbReference>
<dbReference type="RefSeq" id="WP_074723983.1">
    <property type="nucleotide sequence ID" value="NZ_CBCRVS010000001.1"/>
</dbReference>
<feature type="transmembrane region" description="Helical" evidence="7">
    <location>
        <begin position="266"/>
        <end position="287"/>
    </location>
</feature>
<accession>A0A1H9NM41</accession>
<comment type="subcellular location">
    <subcellularLocation>
        <location evidence="1">Endomembrane system</location>
        <topology evidence="1">Multi-pass membrane protein</topology>
    </subcellularLocation>
    <subcellularLocation>
        <location evidence="6">Membrane</location>
        <topology evidence="6">Multi-pass membrane protein</topology>
    </subcellularLocation>
</comment>
<dbReference type="GO" id="GO:0015990">
    <property type="term" value="P:electron transport coupled proton transport"/>
    <property type="evidence" value="ECO:0007669"/>
    <property type="project" value="TreeGrafter"/>
</dbReference>
<dbReference type="Proteomes" id="UP000183658">
    <property type="component" value="Unassembled WGS sequence"/>
</dbReference>
<feature type="transmembrane region" description="Helical" evidence="7">
    <location>
        <begin position="160"/>
        <end position="180"/>
    </location>
</feature>
<gene>
    <name evidence="9" type="ORF">SAMN05444355_1117</name>
</gene>
<dbReference type="OrthoDB" id="9811718at2"/>
<evidence type="ECO:0000256" key="3">
    <source>
        <dbReference type="ARBA" id="ARBA00022692"/>
    </source>
</evidence>
<evidence type="ECO:0000256" key="2">
    <source>
        <dbReference type="ARBA" id="ARBA00009025"/>
    </source>
</evidence>
<feature type="transmembrane region" description="Helical" evidence="7">
    <location>
        <begin position="28"/>
        <end position="47"/>
    </location>
</feature>
<reference evidence="10" key="1">
    <citation type="submission" date="2016-10" db="EMBL/GenBank/DDBJ databases">
        <authorList>
            <person name="Varghese N."/>
            <person name="Submissions S."/>
        </authorList>
    </citation>
    <scope>NUCLEOTIDE SEQUENCE [LARGE SCALE GENOMIC DNA]</scope>
    <source>
        <strain evidence="10">DSM 15719</strain>
    </source>
</reference>
<evidence type="ECO:0000259" key="8">
    <source>
        <dbReference type="Pfam" id="PF00361"/>
    </source>
</evidence>
<feature type="transmembrane region" description="Helical" evidence="7">
    <location>
        <begin position="321"/>
        <end position="343"/>
    </location>
</feature>
<keyword evidence="4 7" id="KW-1133">Transmembrane helix</keyword>
<dbReference type="GO" id="GO:0042773">
    <property type="term" value="P:ATP synthesis coupled electron transport"/>
    <property type="evidence" value="ECO:0007669"/>
    <property type="project" value="InterPro"/>
</dbReference>
<dbReference type="EMBL" id="FOFZ01000011">
    <property type="protein sequence ID" value="SER36807.1"/>
    <property type="molecule type" value="Genomic_DNA"/>
</dbReference>
<evidence type="ECO:0000256" key="6">
    <source>
        <dbReference type="RuleBase" id="RU000320"/>
    </source>
</evidence>
<evidence type="ECO:0000313" key="10">
    <source>
        <dbReference type="Proteomes" id="UP000183658"/>
    </source>
</evidence>
<sequence>MNVSILLIILFVGAFATYLAGDKLASKVALFFSLASLGCAIVLLNQFNAGENISVIHQWINQPNISFALQADGLSIAMLLLTLALTPIIIFSSFENVYTNAKAFYALILFMAFAMVGTFLASDGLLYYIFWELSLIPIYFIALIWGNGDAEERKKAVIKFFIYTLAGSLFMLIAFVYLYQNAGSFLLEDLYKLNLSATEQLWIFLAFFLAYAIKIPLIPFHTWQASVYQKSPAAGTMLLSGIMLKMGLYSIIRWQLPIAPLAAKEYMYIFISLGIAGVIYGSIVALRQKDLKKLLAYSSLAHVGLIAAGTYTLTIDGLRGAVLQMIAHGFVVVGLFFISEIIFRRYETRTIAEMGGIRSQSPKFASMFLLLVLASVALPTTFNFVGEFTVLYSLSQINVWFAFLGGTTIILGAYYMLKMYQQVMLGETNTKVFADVTFKEGFALITIIAVLFFFGMYPKPITDLITPSLENILTHINRIN</sequence>
<dbReference type="PANTHER" id="PTHR43507">
    <property type="entry name" value="NADH-UBIQUINONE OXIDOREDUCTASE CHAIN 4"/>
    <property type="match status" value="1"/>
</dbReference>
<dbReference type="GO" id="GO:0008137">
    <property type="term" value="F:NADH dehydrogenase (ubiquinone) activity"/>
    <property type="evidence" value="ECO:0007669"/>
    <property type="project" value="InterPro"/>
</dbReference>
<evidence type="ECO:0000256" key="4">
    <source>
        <dbReference type="ARBA" id="ARBA00022989"/>
    </source>
</evidence>
<feature type="transmembrane region" description="Helical" evidence="7">
    <location>
        <begin position="67"/>
        <end position="91"/>
    </location>
</feature>
<proteinExistence type="inferred from homology"/>
<protein>
    <submittedName>
        <fullName evidence="9">NADH dehydrogenase subunit M</fullName>
    </submittedName>
</protein>
<dbReference type="GO" id="GO:0016020">
    <property type="term" value="C:membrane"/>
    <property type="evidence" value="ECO:0007669"/>
    <property type="project" value="UniProtKB-SubCell"/>
</dbReference>
<dbReference type="NCBIfam" id="TIGR01972">
    <property type="entry name" value="NDH_I_M"/>
    <property type="match status" value="1"/>
</dbReference>
<dbReference type="AlphaFoldDB" id="A0A1H9NM41"/>
<feature type="transmembrane region" description="Helical" evidence="7">
    <location>
        <begin position="294"/>
        <end position="315"/>
    </location>
</feature>
<feature type="transmembrane region" description="Helical" evidence="7">
    <location>
        <begin position="232"/>
        <end position="254"/>
    </location>
</feature>